<keyword evidence="1" id="KW-0732">Signal</keyword>
<evidence type="ECO:0000313" key="3">
    <source>
        <dbReference type="Proteomes" id="UP001420932"/>
    </source>
</evidence>
<protein>
    <recommendedName>
        <fullName evidence="4">Secreted protein</fullName>
    </recommendedName>
</protein>
<evidence type="ECO:0008006" key="4">
    <source>
        <dbReference type="Google" id="ProtNLM"/>
    </source>
</evidence>
<accession>A0AAP0F7D7</accession>
<sequence>MWMLFLATLSVRSFAPTDPWGIGMSTRRIIILVVHMVAKVESHDLTFGTEILNLLHKAVLVDERRILCLQPFVSERQGFLFLFTFAEVQWSVTLMDQEIDVCILLIEKLQVVDRR</sequence>
<comment type="caution">
    <text evidence="2">The sequence shown here is derived from an EMBL/GenBank/DDBJ whole genome shotgun (WGS) entry which is preliminary data.</text>
</comment>
<feature type="chain" id="PRO_5042851197" description="Secreted protein" evidence="1">
    <location>
        <begin position="20"/>
        <end position="115"/>
    </location>
</feature>
<dbReference type="AlphaFoldDB" id="A0AAP0F7D7"/>
<dbReference type="Proteomes" id="UP001420932">
    <property type="component" value="Unassembled WGS sequence"/>
</dbReference>
<reference evidence="2 3" key="1">
    <citation type="submission" date="2024-01" db="EMBL/GenBank/DDBJ databases">
        <title>Genome assemblies of Stephania.</title>
        <authorList>
            <person name="Yang L."/>
        </authorList>
    </citation>
    <scope>NUCLEOTIDE SEQUENCE [LARGE SCALE GENOMIC DNA]</scope>
    <source>
        <strain evidence="2">YNDBR</strain>
        <tissue evidence="2">Leaf</tissue>
    </source>
</reference>
<keyword evidence="3" id="KW-1185">Reference proteome</keyword>
<feature type="signal peptide" evidence="1">
    <location>
        <begin position="1"/>
        <end position="19"/>
    </location>
</feature>
<name>A0AAP0F7D7_9MAGN</name>
<evidence type="ECO:0000256" key="1">
    <source>
        <dbReference type="SAM" id="SignalP"/>
    </source>
</evidence>
<organism evidence="2 3">
    <name type="scientific">Stephania yunnanensis</name>
    <dbReference type="NCBI Taxonomy" id="152371"/>
    <lineage>
        <taxon>Eukaryota</taxon>
        <taxon>Viridiplantae</taxon>
        <taxon>Streptophyta</taxon>
        <taxon>Embryophyta</taxon>
        <taxon>Tracheophyta</taxon>
        <taxon>Spermatophyta</taxon>
        <taxon>Magnoliopsida</taxon>
        <taxon>Ranunculales</taxon>
        <taxon>Menispermaceae</taxon>
        <taxon>Menispermoideae</taxon>
        <taxon>Cissampelideae</taxon>
        <taxon>Stephania</taxon>
    </lineage>
</organism>
<proteinExistence type="predicted"/>
<dbReference type="EMBL" id="JBBNAF010000010">
    <property type="protein sequence ID" value="KAK9106645.1"/>
    <property type="molecule type" value="Genomic_DNA"/>
</dbReference>
<evidence type="ECO:0000313" key="2">
    <source>
        <dbReference type="EMBL" id="KAK9106645.1"/>
    </source>
</evidence>
<gene>
    <name evidence="2" type="ORF">Syun_022656</name>
</gene>